<keyword evidence="3" id="KW-1185">Reference proteome</keyword>
<dbReference type="OrthoDB" id="1420916at2"/>
<name>A0A1M5EN01_9FLAO</name>
<dbReference type="Proteomes" id="UP000184147">
    <property type="component" value="Unassembled WGS sequence"/>
</dbReference>
<reference evidence="2 3" key="1">
    <citation type="submission" date="2016-11" db="EMBL/GenBank/DDBJ databases">
        <authorList>
            <person name="Jaros S."/>
            <person name="Januszkiewicz K."/>
            <person name="Wedrychowicz H."/>
        </authorList>
    </citation>
    <scope>NUCLEOTIDE SEQUENCE [LARGE SCALE GENOMIC DNA]</scope>
    <source>
        <strain evidence="2 3">DSM 25660</strain>
    </source>
</reference>
<accession>A0A1M5EN01</accession>
<dbReference type="GO" id="GO:0006417">
    <property type="term" value="P:regulation of translation"/>
    <property type="evidence" value="ECO:0007669"/>
    <property type="project" value="TreeGrafter"/>
</dbReference>
<dbReference type="AlphaFoldDB" id="A0A1M5EN01"/>
<dbReference type="InterPro" id="IPR018764">
    <property type="entry name" value="RskA_C"/>
</dbReference>
<proteinExistence type="predicted"/>
<dbReference type="Pfam" id="PF10099">
    <property type="entry name" value="RskA_C"/>
    <property type="match status" value="1"/>
</dbReference>
<dbReference type="PANTHER" id="PTHR37461">
    <property type="entry name" value="ANTI-SIGMA-K FACTOR RSKA"/>
    <property type="match status" value="1"/>
</dbReference>
<dbReference type="RefSeq" id="WP_073365287.1">
    <property type="nucleotide sequence ID" value="NZ_FQVQ01000020.1"/>
</dbReference>
<dbReference type="GO" id="GO:0005886">
    <property type="term" value="C:plasma membrane"/>
    <property type="evidence" value="ECO:0007669"/>
    <property type="project" value="InterPro"/>
</dbReference>
<evidence type="ECO:0000313" key="3">
    <source>
        <dbReference type="Proteomes" id="UP000184147"/>
    </source>
</evidence>
<dbReference type="EMBL" id="FQVQ01000020">
    <property type="protein sequence ID" value="SHF80490.1"/>
    <property type="molecule type" value="Genomic_DNA"/>
</dbReference>
<dbReference type="PANTHER" id="PTHR37461:SF1">
    <property type="entry name" value="ANTI-SIGMA-K FACTOR RSKA"/>
    <property type="match status" value="1"/>
</dbReference>
<sequence length="262" mass="28260">MKAAEIIESGQLELYVYGVLTAEETAEISSLAKQENEVNEEIIAIEKSVINLSSSLAPALSAGVFERLKTSLALASTPVIPITRRRNTSTYLGWAASIALLLGVVFQYNQNNTVATQLKSTETEKSNLQKSVVTLTLEKQQTEVALQVIRDRQNTVVALAGQTVAPQATATIYWNQKTQQVYVDASGLPEPPKGKVYQIWSLKLTPTLTPTSIGLLNDFTKNPAKVFAVETTGDAQAFGITLEPAGGSATPTMEQLYTLGKV</sequence>
<organism evidence="2 3">
    <name type="scientific">Flavobacterium fontis</name>
    <dbReference type="NCBI Taxonomy" id="1124188"/>
    <lineage>
        <taxon>Bacteria</taxon>
        <taxon>Pseudomonadati</taxon>
        <taxon>Bacteroidota</taxon>
        <taxon>Flavobacteriia</taxon>
        <taxon>Flavobacteriales</taxon>
        <taxon>Flavobacteriaceae</taxon>
        <taxon>Flavobacterium</taxon>
    </lineage>
</organism>
<dbReference type="STRING" id="1124188.SAMN05444377_12025"/>
<gene>
    <name evidence="2" type="ORF">SAMN05444377_12025</name>
</gene>
<feature type="domain" description="Anti-sigma K factor RskA C-terminal" evidence="1">
    <location>
        <begin position="104"/>
        <end position="252"/>
    </location>
</feature>
<dbReference type="GO" id="GO:0016989">
    <property type="term" value="F:sigma factor antagonist activity"/>
    <property type="evidence" value="ECO:0007669"/>
    <property type="project" value="TreeGrafter"/>
</dbReference>
<evidence type="ECO:0000259" key="1">
    <source>
        <dbReference type="Pfam" id="PF10099"/>
    </source>
</evidence>
<protein>
    <submittedName>
        <fullName evidence="2">Anti-sigma-K factor RskA</fullName>
    </submittedName>
</protein>
<dbReference type="InterPro" id="IPR051474">
    <property type="entry name" value="Anti-sigma-K/W_factor"/>
</dbReference>
<evidence type="ECO:0000313" key="2">
    <source>
        <dbReference type="EMBL" id="SHF80490.1"/>
    </source>
</evidence>